<dbReference type="GO" id="GO:0019346">
    <property type="term" value="P:transsulfuration"/>
    <property type="evidence" value="ECO:0007669"/>
    <property type="project" value="InterPro"/>
</dbReference>
<keyword evidence="8" id="KW-0175">Coiled coil</keyword>
<dbReference type="GO" id="GO:0019450">
    <property type="term" value="P:L-cysteine catabolic process to pyruvate"/>
    <property type="evidence" value="ECO:0007669"/>
    <property type="project" value="TreeGrafter"/>
</dbReference>
<dbReference type="Gene3D" id="3.90.1150.10">
    <property type="entry name" value="Aspartate Aminotransferase, domain 1"/>
    <property type="match status" value="1"/>
</dbReference>
<dbReference type="OrthoDB" id="3512640at2759"/>
<accession>A0A166LW25</accession>
<keyword evidence="4" id="KW-0456">Lyase</keyword>
<feature type="coiled-coil region" evidence="8">
    <location>
        <begin position="379"/>
        <end position="406"/>
    </location>
</feature>
<dbReference type="STRING" id="436010.A0A166LW25"/>
<dbReference type="PANTHER" id="PTHR43500">
    <property type="entry name" value="CYSTATHIONINE BETA-LYASE-RELATED"/>
    <property type="match status" value="1"/>
</dbReference>
<dbReference type="EMBL" id="KV417533">
    <property type="protein sequence ID" value="KZP23375.1"/>
    <property type="molecule type" value="Genomic_DNA"/>
</dbReference>
<dbReference type="GO" id="GO:0047804">
    <property type="term" value="F:cysteine-S-conjugate beta-lyase activity"/>
    <property type="evidence" value="ECO:0007669"/>
    <property type="project" value="InterPro"/>
</dbReference>
<evidence type="ECO:0000256" key="2">
    <source>
        <dbReference type="ARBA" id="ARBA00009077"/>
    </source>
</evidence>
<evidence type="ECO:0000256" key="6">
    <source>
        <dbReference type="PIRSR" id="PIRSR001434-2"/>
    </source>
</evidence>
<gene>
    <name evidence="10" type="ORF">FIBSPDRAFT_461756</name>
</gene>
<comment type="catalytic activity">
    <reaction evidence="5">
        <text>L,L-cystathionine + H2O = L-homocysteine + pyruvate + NH4(+)</text>
        <dbReference type="Rhea" id="RHEA:13965"/>
        <dbReference type="ChEBI" id="CHEBI:15361"/>
        <dbReference type="ChEBI" id="CHEBI:15377"/>
        <dbReference type="ChEBI" id="CHEBI:28938"/>
        <dbReference type="ChEBI" id="CHEBI:58161"/>
        <dbReference type="ChEBI" id="CHEBI:58199"/>
    </reaction>
</comment>
<proteinExistence type="inferred from homology"/>
<comment type="cofactor">
    <cofactor evidence="1 7">
        <name>pyridoxal 5'-phosphate</name>
        <dbReference type="ChEBI" id="CHEBI:597326"/>
    </cofactor>
</comment>
<dbReference type="Gene3D" id="3.40.640.10">
    <property type="entry name" value="Type I PLP-dependent aspartate aminotransferase-like (Major domain)"/>
    <property type="match status" value="1"/>
</dbReference>
<keyword evidence="3 6" id="KW-0663">Pyridoxal phosphate</keyword>
<dbReference type="InterPro" id="IPR015421">
    <property type="entry name" value="PyrdxlP-dep_Trfase_major"/>
</dbReference>
<dbReference type="InterPro" id="IPR015422">
    <property type="entry name" value="PyrdxlP-dep_Trfase_small"/>
</dbReference>
<evidence type="ECO:0000256" key="7">
    <source>
        <dbReference type="RuleBase" id="RU362118"/>
    </source>
</evidence>
<feature type="region of interest" description="Disordered" evidence="9">
    <location>
        <begin position="1"/>
        <end position="23"/>
    </location>
</feature>
<protein>
    <submittedName>
        <fullName evidence="10">Cystathionine beta-lyase</fullName>
    </submittedName>
</protein>
<sequence>MTSNPPSPLAKKDAAKGPSSPSRHWRTALIQSKPQVPDNFRSLVPAVHRGSTVTFNTVAEAVDDWNVETSGYTYGLYGTPNTLEFAKRIAEIERARHTFLVPGGQAAIALIYFSFCKAGSHVLAPKNIYGPSGELADDLLAGLNIEVEYYDPMIGSGISSLIRPNTSLIWCETPGSVTFEIPDIPAIVFAARERGVLVALDNTYAAGVLFDAFGHGVDISMQALTKYVGGASDLLMGTVSVKSEQSYERVGSVHRLLGLAISPEDCALAHRGLQTLGVRLAHFERSAITVAKWLKARQEISLVLHPAFEDCPGHEIWKRDFTGSTGVFSIVFAEDWDAERVAKFVEALQTFKIGMSWGGVHSLVMVYSTMTRHGHGHRLIRLNVGLEEAEDLVHDLEQALKCAATVTA</sequence>
<name>A0A166LW25_9AGAM</name>
<dbReference type="AlphaFoldDB" id="A0A166LW25"/>
<comment type="similarity">
    <text evidence="2 7">Belongs to the trans-sulfuration enzymes family.</text>
</comment>
<evidence type="ECO:0000256" key="1">
    <source>
        <dbReference type="ARBA" id="ARBA00001933"/>
    </source>
</evidence>
<dbReference type="Pfam" id="PF01053">
    <property type="entry name" value="Cys_Met_Meta_PP"/>
    <property type="match status" value="1"/>
</dbReference>
<evidence type="ECO:0000313" key="11">
    <source>
        <dbReference type="Proteomes" id="UP000076532"/>
    </source>
</evidence>
<dbReference type="InterPro" id="IPR000277">
    <property type="entry name" value="Cys/Met-Metab_PyrdxlP-dep_enz"/>
</dbReference>
<evidence type="ECO:0000256" key="8">
    <source>
        <dbReference type="SAM" id="Coils"/>
    </source>
</evidence>
<evidence type="ECO:0000313" key="10">
    <source>
        <dbReference type="EMBL" id="KZP23375.1"/>
    </source>
</evidence>
<dbReference type="InterPro" id="IPR015424">
    <property type="entry name" value="PyrdxlP-dep_Trfase"/>
</dbReference>
<dbReference type="SUPFAM" id="SSF53383">
    <property type="entry name" value="PLP-dependent transferases"/>
    <property type="match status" value="1"/>
</dbReference>
<feature type="modified residue" description="N6-(pyridoxal phosphate)lysine" evidence="6">
    <location>
        <position position="226"/>
    </location>
</feature>
<evidence type="ECO:0000256" key="9">
    <source>
        <dbReference type="SAM" id="MobiDB-lite"/>
    </source>
</evidence>
<dbReference type="NCBIfam" id="NF005456">
    <property type="entry name" value="PRK07050.1"/>
    <property type="match status" value="1"/>
</dbReference>
<dbReference type="PIRSF" id="PIRSF001434">
    <property type="entry name" value="CGS"/>
    <property type="match status" value="1"/>
</dbReference>
<dbReference type="FunFam" id="3.40.640.10:FF:000046">
    <property type="entry name" value="Cystathionine gamma-lyase"/>
    <property type="match status" value="1"/>
</dbReference>
<evidence type="ECO:0000256" key="5">
    <source>
        <dbReference type="ARBA" id="ARBA00047517"/>
    </source>
</evidence>
<keyword evidence="11" id="KW-1185">Reference proteome</keyword>
<reference evidence="10 11" key="1">
    <citation type="journal article" date="2016" name="Mol. Biol. Evol.">
        <title>Comparative Genomics of Early-Diverging Mushroom-Forming Fungi Provides Insights into the Origins of Lignocellulose Decay Capabilities.</title>
        <authorList>
            <person name="Nagy L.G."/>
            <person name="Riley R."/>
            <person name="Tritt A."/>
            <person name="Adam C."/>
            <person name="Daum C."/>
            <person name="Floudas D."/>
            <person name="Sun H."/>
            <person name="Yadav J.S."/>
            <person name="Pangilinan J."/>
            <person name="Larsson K.H."/>
            <person name="Matsuura K."/>
            <person name="Barry K."/>
            <person name="Labutti K."/>
            <person name="Kuo R."/>
            <person name="Ohm R.A."/>
            <person name="Bhattacharya S.S."/>
            <person name="Shirouzu T."/>
            <person name="Yoshinaga Y."/>
            <person name="Martin F.M."/>
            <person name="Grigoriev I.V."/>
            <person name="Hibbett D.S."/>
        </authorList>
    </citation>
    <scope>NUCLEOTIDE SEQUENCE [LARGE SCALE GENOMIC DNA]</scope>
    <source>
        <strain evidence="10 11">CBS 109695</strain>
    </source>
</reference>
<evidence type="ECO:0000256" key="3">
    <source>
        <dbReference type="ARBA" id="ARBA00022898"/>
    </source>
</evidence>
<dbReference type="InterPro" id="IPR006233">
    <property type="entry name" value="Cys_b_lyase_bac"/>
</dbReference>
<dbReference type="Proteomes" id="UP000076532">
    <property type="component" value="Unassembled WGS sequence"/>
</dbReference>
<organism evidence="10 11">
    <name type="scientific">Athelia psychrophila</name>
    <dbReference type="NCBI Taxonomy" id="1759441"/>
    <lineage>
        <taxon>Eukaryota</taxon>
        <taxon>Fungi</taxon>
        <taxon>Dikarya</taxon>
        <taxon>Basidiomycota</taxon>
        <taxon>Agaricomycotina</taxon>
        <taxon>Agaricomycetes</taxon>
        <taxon>Agaricomycetidae</taxon>
        <taxon>Atheliales</taxon>
        <taxon>Atheliaceae</taxon>
        <taxon>Athelia</taxon>
    </lineage>
</organism>
<dbReference type="GO" id="GO:0030170">
    <property type="term" value="F:pyridoxal phosphate binding"/>
    <property type="evidence" value="ECO:0007669"/>
    <property type="project" value="InterPro"/>
</dbReference>
<dbReference type="PANTHER" id="PTHR43500:SF1">
    <property type="entry name" value="CYSTATHIONINE BETA-LYASE-RELATED"/>
    <property type="match status" value="1"/>
</dbReference>
<evidence type="ECO:0000256" key="4">
    <source>
        <dbReference type="ARBA" id="ARBA00023239"/>
    </source>
</evidence>